<protein>
    <recommendedName>
        <fullName evidence="2">DUF6604 domain-containing protein</fullName>
    </recommendedName>
</protein>
<evidence type="ECO:0000259" key="2">
    <source>
        <dbReference type="Pfam" id="PF20253"/>
    </source>
</evidence>
<gene>
    <name evidence="3" type="ORF">BN869_000011363_1</name>
</gene>
<accession>A0A0B7KKG8</accession>
<evidence type="ECO:0000256" key="1">
    <source>
        <dbReference type="SAM" id="MobiDB-lite"/>
    </source>
</evidence>
<dbReference type="PANTHER" id="PTHR38795:SF1">
    <property type="entry name" value="DUF6604 DOMAIN-CONTAINING PROTEIN"/>
    <property type="match status" value="1"/>
</dbReference>
<feature type="compositionally biased region" description="Basic residues" evidence="1">
    <location>
        <begin position="124"/>
        <end position="150"/>
    </location>
</feature>
<name>A0A0B7KKG8_BIOOC</name>
<feature type="domain" description="DUF6604" evidence="2">
    <location>
        <begin position="1"/>
        <end position="174"/>
    </location>
</feature>
<reference evidence="3" key="1">
    <citation type="submission" date="2015-01" db="EMBL/GenBank/DDBJ databases">
        <authorList>
            <person name="Durling Mikael"/>
        </authorList>
    </citation>
    <scope>NUCLEOTIDE SEQUENCE</scope>
</reference>
<dbReference type="AlphaFoldDB" id="A0A0B7KKG8"/>
<dbReference type="InterPro" id="IPR046539">
    <property type="entry name" value="DUF6604"/>
</dbReference>
<dbReference type="Pfam" id="PF20253">
    <property type="entry name" value="DUF6604"/>
    <property type="match status" value="1"/>
</dbReference>
<proteinExistence type="predicted"/>
<dbReference type="EMBL" id="CDPU01000050">
    <property type="protein sequence ID" value="CEO55305.1"/>
    <property type="molecule type" value="Genomic_DNA"/>
</dbReference>
<organism evidence="3">
    <name type="scientific">Bionectria ochroleuca</name>
    <name type="common">Gliocladium roseum</name>
    <dbReference type="NCBI Taxonomy" id="29856"/>
    <lineage>
        <taxon>Eukaryota</taxon>
        <taxon>Fungi</taxon>
        <taxon>Dikarya</taxon>
        <taxon>Ascomycota</taxon>
        <taxon>Pezizomycotina</taxon>
        <taxon>Sordariomycetes</taxon>
        <taxon>Hypocreomycetidae</taxon>
        <taxon>Hypocreales</taxon>
        <taxon>Bionectriaceae</taxon>
        <taxon>Clonostachys</taxon>
    </lineage>
</organism>
<dbReference type="PANTHER" id="PTHR38795">
    <property type="entry name" value="DUF6604 DOMAIN-CONTAINING PROTEIN"/>
    <property type="match status" value="1"/>
</dbReference>
<evidence type="ECO:0000313" key="3">
    <source>
        <dbReference type="EMBL" id="CEO55305.1"/>
    </source>
</evidence>
<sequence length="178" mass="19250">MSKLIDAHVVPVPSVIQRLLKSIIDARTQVQSLFEKLAGDHPDPELARSNASHKHFIDALKEAFDALGGSAWASSQPGNPDEDADLDELILSNKFSTLGVTTGQAGESVSDGDVSEPETDNAPRRRQAPKAGNGKKGKGKKKGRSKKTSGRTKFTLRESDLDDVPLESFRIIEDFNEG</sequence>
<feature type="region of interest" description="Disordered" evidence="1">
    <location>
        <begin position="101"/>
        <end position="159"/>
    </location>
</feature>